<dbReference type="EMBL" id="MAAX01000071">
    <property type="protein sequence ID" value="OUS18091.1"/>
    <property type="molecule type" value="Genomic_DNA"/>
</dbReference>
<evidence type="ECO:0000313" key="1">
    <source>
        <dbReference type="EMBL" id="OUS18091.1"/>
    </source>
</evidence>
<dbReference type="AlphaFoldDB" id="A0A1Z8B669"/>
<name>A0A1Z8B669_9FLAO</name>
<comment type="caution">
    <text evidence="1">The sequence shown here is derived from an EMBL/GenBank/DDBJ whole genome shotgun (WGS) entry which is preliminary data.</text>
</comment>
<sequence>MVPFCDIILFCSIYKVKYSAFAKADFSITFPPFQALYQLKNSDKLAAIYLFKTTDDRFKSTDIQMQL</sequence>
<dbReference type="Proteomes" id="UP000196102">
    <property type="component" value="Unassembled WGS sequence"/>
</dbReference>
<accession>A0A1Z8B669</accession>
<protein>
    <submittedName>
        <fullName evidence="1">Uncharacterized protein</fullName>
    </submittedName>
</protein>
<evidence type="ECO:0000313" key="2">
    <source>
        <dbReference type="Proteomes" id="UP000196102"/>
    </source>
</evidence>
<proteinExistence type="predicted"/>
<reference evidence="2" key="1">
    <citation type="journal article" date="2017" name="Proc. Natl. Acad. Sci. U.S.A.">
        <title>Simulation of Deepwater Horizon oil plume reveals substrate specialization within a complex community of hydrocarbon-degraders.</title>
        <authorList>
            <person name="Hu P."/>
            <person name="Dubinsky E.A."/>
            <person name="Probst A.J."/>
            <person name="Wang J."/>
            <person name="Sieber C.M.K."/>
            <person name="Tom L.M."/>
            <person name="Gardinali P."/>
            <person name="Banfield J.F."/>
            <person name="Atlas R.M."/>
            <person name="Andersen G.L."/>
        </authorList>
    </citation>
    <scope>NUCLEOTIDE SEQUENCE [LARGE SCALE GENOMIC DNA]</scope>
</reference>
<gene>
    <name evidence="1" type="ORF">A9Q93_04140</name>
</gene>
<organism evidence="1 2">
    <name type="scientific">Nonlabens dokdonensis</name>
    <dbReference type="NCBI Taxonomy" id="328515"/>
    <lineage>
        <taxon>Bacteria</taxon>
        <taxon>Pseudomonadati</taxon>
        <taxon>Bacteroidota</taxon>
        <taxon>Flavobacteriia</taxon>
        <taxon>Flavobacteriales</taxon>
        <taxon>Flavobacteriaceae</taxon>
        <taxon>Nonlabens</taxon>
    </lineage>
</organism>